<proteinExistence type="predicted"/>
<organism evidence="2 3">
    <name type="scientific">Reticulomyxa filosa</name>
    <dbReference type="NCBI Taxonomy" id="46433"/>
    <lineage>
        <taxon>Eukaryota</taxon>
        <taxon>Sar</taxon>
        <taxon>Rhizaria</taxon>
        <taxon>Retaria</taxon>
        <taxon>Foraminifera</taxon>
        <taxon>Monothalamids</taxon>
        <taxon>Reticulomyxidae</taxon>
        <taxon>Reticulomyxa</taxon>
    </lineage>
</organism>
<name>X6NML6_RETFI</name>
<gene>
    <name evidence="2" type="ORF">RFI_10222</name>
</gene>
<feature type="coiled-coil region" evidence="1">
    <location>
        <begin position="87"/>
        <end position="114"/>
    </location>
</feature>
<evidence type="ECO:0000313" key="2">
    <source>
        <dbReference type="EMBL" id="ETO26919.1"/>
    </source>
</evidence>
<evidence type="ECO:0000313" key="3">
    <source>
        <dbReference type="Proteomes" id="UP000023152"/>
    </source>
</evidence>
<keyword evidence="1" id="KW-0175">Coiled coil</keyword>
<keyword evidence="3" id="KW-1185">Reference proteome</keyword>
<protein>
    <submittedName>
        <fullName evidence="2">Uncharacterized protein</fullName>
    </submittedName>
</protein>
<comment type="caution">
    <text evidence="2">The sequence shown here is derived from an EMBL/GenBank/DDBJ whole genome shotgun (WGS) entry which is preliminary data.</text>
</comment>
<evidence type="ECO:0000256" key="1">
    <source>
        <dbReference type="SAM" id="Coils"/>
    </source>
</evidence>
<dbReference type="Proteomes" id="UP000023152">
    <property type="component" value="Unassembled WGS sequence"/>
</dbReference>
<dbReference type="AlphaFoldDB" id="X6NML6"/>
<reference evidence="2 3" key="1">
    <citation type="journal article" date="2013" name="Curr. Biol.">
        <title>The Genome of the Foraminiferan Reticulomyxa filosa.</title>
        <authorList>
            <person name="Glockner G."/>
            <person name="Hulsmann N."/>
            <person name="Schleicher M."/>
            <person name="Noegel A.A."/>
            <person name="Eichinger L."/>
            <person name="Gallinger C."/>
            <person name="Pawlowski J."/>
            <person name="Sierra R."/>
            <person name="Euteneuer U."/>
            <person name="Pillet L."/>
            <person name="Moustafa A."/>
            <person name="Platzer M."/>
            <person name="Groth M."/>
            <person name="Szafranski K."/>
            <person name="Schliwa M."/>
        </authorList>
    </citation>
    <scope>NUCLEOTIDE SEQUENCE [LARGE SCALE GENOMIC DNA]</scope>
</reference>
<sequence length="124" mass="14402">MSVWQLKQRKLYQQIEQLSKELESVQNQKLALSLSTQKFRQEYITQQEFNKAMVDYIKRALINSQLLQDTILSIRQKCVDPNVSVKNADLLKQLLKLEVEVLALKNNLDDAIVEKNKGKGGTRR</sequence>
<dbReference type="EMBL" id="ASPP01007571">
    <property type="protein sequence ID" value="ETO26919.1"/>
    <property type="molecule type" value="Genomic_DNA"/>
</dbReference>
<accession>X6NML6</accession>
<feature type="coiled-coil region" evidence="1">
    <location>
        <begin position="8"/>
        <end position="35"/>
    </location>
</feature>